<dbReference type="RefSeq" id="WP_008853949.1">
    <property type="nucleotide sequence ID" value="NZ_JOPB01000018.1"/>
</dbReference>
<dbReference type="AlphaFoldDB" id="A0A251ZSZ9"/>
<dbReference type="Proteomes" id="UP000194946">
    <property type="component" value="Unassembled WGS sequence"/>
</dbReference>
<sequence length="358" mass="40314">MSETQTDFPIYSTMTLIDVVPNLKASQSFLLDGFFKRELLSTTAEVAIDIDVGKRRMAPFCSPLHEGKLVETRAIQTKTFKPPYIKDKRIPDMHKPVMRAIGEQIGGNQMTPRQRYDANIALEIKDQLDMLQRRQEWMAAQCLVNGYLVIKGNGFPETIINFNRSSELNIVLSGTDMWDDPNSTANPTKEIRDLVIRTLNVSGAQVTDLIFTKSAYDAFIKHQDVQQIFLNSAIRNNNDANVHLGPQAAAGAMMMGYWGTYRVWMYNDWYVDDDNVERPMIPDGLVIGVSEDELRGIRAYGVIMDGNVGYQSVAYVPKMWVPDDPALLHIMLQSAPLVFPARIDASFVVHVAQGYENG</sequence>
<gene>
    <name evidence="1" type="ORF">HK18_01275</name>
</gene>
<dbReference type="Gene3D" id="3.15.30.10">
    <property type="entry name" value="putative capsid protein of prophage domain like"/>
    <property type="match status" value="1"/>
</dbReference>
<dbReference type="EMBL" id="JOPB01000018">
    <property type="protein sequence ID" value="OUI77797.1"/>
    <property type="molecule type" value="Genomic_DNA"/>
</dbReference>
<evidence type="ECO:0000313" key="1">
    <source>
        <dbReference type="EMBL" id="OUI77797.1"/>
    </source>
</evidence>
<name>A0A251ZSZ9_9PROT</name>
<reference evidence="2" key="1">
    <citation type="submission" date="2014-06" db="EMBL/GenBank/DDBJ databases">
        <authorList>
            <person name="Winans N.J."/>
            <person name="Newell P.D."/>
            <person name="Douglas A.E."/>
        </authorList>
    </citation>
    <scope>NUCLEOTIDE SEQUENCE [LARGE SCALE GENOMIC DNA]</scope>
    <source>
        <strain evidence="2">DmL_052</strain>
    </source>
</reference>
<dbReference type="InterPro" id="IPR005564">
    <property type="entry name" value="Major_capsid_GpE"/>
</dbReference>
<comment type="caution">
    <text evidence="1">The sequence shown here is derived from an EMBL/GenBank/DDBJ whole genome shotgun (WGS) entry which is preliminary data.</text>
</comment>
<keyword evidence="2" id="KW-1185">Reference proteome</keyword>
<accession>A0A251ZSZ9</accession>
<dbReference type="Gene3D" id="3.30.1930.10">
    <property type="entry name" value="capsid protein of prophage domain"/>
    <property type="match status" value="1"/>
</dbReference>
<evidence type="ECO:0000313" key="2">
    <source>
        <dbReference type="Proteomes" id="UP000194946"/>
    </source>
</evidence>
<dbReference type="Pfam" id="PF03864">
    <property type="entry name" value="Phage_cap_E"/>
    <property type="match status" value="1"/>
</dbReference>
<organism evidence="1 2">
    <name type="scientific">Commensalibacter intestini</name>
    <dbReference type="NCBI Taxonomy" id="479936"/>
    <lineage>
        <taxon>Bacteria</taxon>
        <taxon>Pseudomonadati</taxon>
        <taxon>Pseudomonadota</taxon>
        <taxon>Alphaproteobacteria</taxon>
        <taxon>Acetobacterales</taxon>
        <taxon>Acetobacteraceae</taxon>
    </lineage>
</organism>
<proteinExistence type="inferred from homology"/>
<protein>
    <submittedName>
        <fullName evidence="1">Capsid protein</fullName>
    </submittedName>
</protein>
<dbReference type="HAMAP" id="MF_04133">
    <property type="entry name" value="CAPSID_LAMBDA"/>
    <property type="match status" value="1"/>
</dbReference>